<organism evidence="4 5">
    <name type="scientific">Undibacter mobilis</name>
    <dbReference type="NCBI Taxonomy" id="2292256"/>
    <lineage>
        <taxon>Bacteria</taxon>
        <taxon>Pseudomonadati</taxon>
        <taxon>Pseudomonadota</taxon>
        <taxon>Alphaproteobacteria</taxon>
        <taxon>Hyphomicrobiales</taxon>
        <taxon>Nitrobacteraceae</taxon>
        <taxon>Undibacter</taxon>
    </lineage>
</organism>
<dbReference type="RefSeq" id="WP_115518592.1">
    <property type="nucleotide sequence ID" value="NZ_QRGO01000003.1"/>
</dbReference>
<accession>A0A371B0H8</accession>
<evidence type="ECO:0000313" key="4">
    <source>
        <dbReference type="EMBL" id="RDV01076.1"/>
    </source>
</evidence>
<dbReference type="Proteomes" id="UP000263993">
    <property type="component" value="Unassembled WGS sequence"/>
</dbReference>
<proteinExistence type="predicted"/>
<feature type="compositionally biased region" description="Low complexity" evidence="1">
    <location>
        <begin position="16"/>
        <end position="29"/>
    </location>
</feature>
<evidence type="ECO:0000313" key="5">
    <source>
        <dbReference type="Proteomes" id="UP000263993"/>
    </source>
</evidence>
<feature type="region of interest" description="Disordered" evidence="1">
    <location>
        <begin position="258"/>
        <end position="285"/>
    </location>
</feature>
<protein>
    <submittedName>
        <fullName evidence="4">SPOR domain-containing protein</fullName>
    </submittedName>
</protein>
<name>A0A371B0H8_9BRAD</name>
<reference evidence="5" key="1">
    <citation type="submission" date="2018-08" db="EMBL/GenBank/DDBJ databases">
        <authorList>
            <person name="Kim S.-J."/>
            <person name="Jung G.-Y."/>
        </authorList>
    </citation>
    <scope>NUCLEOTIDE SEQUENCE [LARGE SCALE GENOMIC DNA]</scope>
    <source>
        <strain evidence="5">GY_H</strain>
    </source>
</reference>
<feature type="compositionally biased region" description="Low complexity" evidence="1">
    <location>
        <begin position="351"/>
        <end position="364"/>
    </location>
</feature>
<keyword evidence="2" id="KW-0812">Transmembrane</keyword>
<dbReference type="Gene3D" id="3.30.70.1070">
    <property type="entry name" value="Sporulation related repeat"/>
    <property type="match status" value="1"/>
</dbReference>
<dbReference type="AlphaFoldDB" id="A0A371B0H8"/>
<keyword evidence="2" id="KW-1133">Transmembrane helix</keyword>
<feature type="compositionally biased region" description="Low complexity" evidence="1">
    <location>
        <begin position="384"/>
        <end position="405"/>
    </location>
</feature>
<dbReference type="Pfam" id="PF05036">
    <property type="entry name" value="SPOR"/>
    <property type="match status" value="1"/>
</dbReference>
<evidence type="ECO:0000256" key="2">
    <source>
        <dbReference type="SAM" id="Phobius"/>
    </source>
</evidence>
<feature type="compositionally biased region" description="Low complexity" evidence="1">
    <location>
        <begin position="65"/>
        <end position="80"/>
    </location>
</feature>
<dbReference type="PROSITE" id="PS51724">
    <property type="entry name" value="SPOR"/>
    <property type="match status" value="1"/>
</dbReference>
<sequence length="492" mass="50267">MADDHNQRAYRGGDLSSRGAAAGNGSSGNDPLAELARLIGQTDPFAEYGRNSANRTATVPGQQQAAPTAWPEETAAYPAEQSALPEPHAYADRAYGNGGFSRQSYGSAPLSGDSAELYPVDAHAPGYAPQGYEADPYANGPTGSYDQAFPPSQEPLHDVHQQFGPAATDDYYDDVASNRRRISVLAIAGVFALAVLGTAGALGYRAVFGPSSAPTTPPVIKAEATPSKVVPATSNKEAGKSITDRVGGTGQIERLLSREEQPVPVTTTPNPSAASAAPAMGSGIVGEPRKIRTIQIRPDQAGDAASAAPAAPEPMPSAAQPPVRVVNTAPAAEPPPARVMAQPEPRPAPQPARNVTPQAAAPVQAAPPPPAQPSNAPLSLNPNAQPARAAAPARVAAQTPAPAPQTAAATAGGYAVQVSAQRSEGEAQAAFQALQGKFPNQLGGRAPFIKRVDLGDKGIYYRAMVAVGSSGEASELCSSLKAAGGQCIVQRN</sequence>
<feature type="domain" description="SPOR" evidence="3">
    <location>
        <begin position="408"/>
        <end position="492"/>
    </location>
</feature>
<dbReference type="GO" id="GO:0042834">
    <property type="term" value="F:peptidoglycan binding"/>
    <property type="evidence" value="ECO:0007669"/>
    <property type="project" value="InterPro"/>
</dbReference>
<feature type="region of interest" description="Disordered" evidence="1">
    <location>
        <begin position="299"/>
        <end position="405"/>
    </location>
</feature>
<feature type="compositionally biased region" description="Low complexity" evidence="1">
    <location>
        <begin position="262"/>
        <end position="279"/>
    </location>
</feature>
<dbReference type="InterPro" id="IPR036680">
    <property type="entry name" value="SPOR-like_sf"/>
</dbReference>
<dbReference type="InterPro" id="IPR007730">
    <property type="entry name" value="SPOR-like_dom"/>
</dbReference>
<feature type="compositionally biased region" description="Polar residues" evidence="1">
    <location>
        <begin position="51"/>
        <end position="64"/>
    </location>
</feature>
<evidence type="ECO:0000259" key="3">
    <source>
        <dbReference type="PROSITE" id="PS51724"/>
    </source>
</evidence>
<comment type="caution">
    <text evidence="4">The sequence shown here is derived from an EMBL/GenBank/DDBJ whole genome shotgun (WGS) entry which is preliminary data.</text>
</comment>
<feature type="compositionally biased region" description="Low complexity" evidence="1">
    <location>
        <begin position="299"/>
        <end position="322"/>
    </location>
</feature>
<feature type="transmembrane region" description="Helical" evidence="2">
    <location>
        <begin position="182"/>
        <end position="204"/>
    </location>
</feature>
<feature type="region of interest" description="Disordered" evidence="1">
    <location>
        <begin position="1"/>
        <end position="86"/>
    </location>
</feature>
<dbReference type="EMBL" id="QRGO01000003">
    <property type="protein sequence ID" value="RDV01076.1"/>
    <property type="molecule type" value="Genomic_DNA"/>
</dbReference>
<dbReference type="OrthoDB" id="7338235at2"/>
<keyword evidence="5" id="KW-1185">Reference proteome</keyword>
<gene>
    <name evidence="4" type="ORF">DXH78_17695</name>
</gene>
<evidence type="ECO:0000256" key="1">
    <source>
        <dbReference type="SAM" id="MobiDB-lite"/>
    </source>
</evidence>
<keyword evidence="2" id="KW-0472">Membrane</keyword>